<proteinExistence type="predicted"/>
<evidence type="ECO:0000313" key="2">
    <source>
        <dbReference type="Proteomes" id="UP001056120"/>
    </source>
</evidence>
<gene>
    <name evidence="1" type="ORF">L1987_52464</name>
</gene>
<reference evidence="1 2" key="2">
    <citation type="journal article" date="2022" name="Mol. Ecol. Resour.">
        <title>The genomes of chicory, endive, great burdock and yacon provide insights into Asteraceae paleo-polyploidization history and plant inulin production.</title>
        <authorList>
            <person name="Fan W."/>
            <person name="Wang S."/>
            <person name="Wang H."/>
            <person name="Wang A."/>
            <person name="Jiang F."/>
            <person name="Liu H."/>
            <person name="Zhao H."/>
            <person name="Xu D."/>
            <person name="Zhang Y."/>
        </authorList>
    </citation>
    <scope>NUCLEOTIDE SEQUENCE [LARGE SCALE GENOMIC DNA]</scope>
    <source>
        <strain evidence="2">cv. Yunnan</strain>
        <tissue evidence="1">Leaves</tissue>
    </source>
</reference>
<name>A0ACB9EUC6_9ASTR</name>
<evidence type="ECO:0000313" key="1">
    <source>
        <dbReference type="EMBL" id="KAI3762041.1"/>
    </source>
</evidence>
<dbReference type="Proteomes" id="UP001056120">
    <property type="component" value="Linkage Group LG17"/>
</dbReference>
<keyword evidence="2" id="KW-1185">Reference proteome</keyword>
<reference evidence="2" key="1">
    <citation type="journal article" date="2022" name="Mol. Ecol. Resour.">
        <title>The genomes of chicory, endive, great burdock and yacon provide insights into Asteraceae palaeo-polyploidization history and plant inulin production.</title>
        <authorList>
            <person name="Fan W."/>
            <person name="Wang S."/>
            <person name="Wang H."/>
            <person name="Wang A."/>
            <person name="Jiang F."/>
            <person name="Liu H."/>
            <person name="Zhao H."/>
            <person name="Xu D."/>
            <person name="Zhang Y."/>
        </authorList>
    </citation>
    <scope>NUCLEOTIDE SEQUENCE [LARGE SCALE GENOMIC DNA]</scope>
    <source>
        <strain evidence="2">cv. Yunnan</strain>
    </source>
</reference>
<comment type="caution">
    <text evidence="1">The sequence shown here is derived from an EMBL/GenBank/DDBJ whole genome shotgun (WGS) entry which is preliminary data.</text>
</comment>
<sequence>METPDPQTLMQQYLLPSLNASIGYILVQFYKLSNEESLKDPLYFVFARRPKNRDVTEGRSVVAATMIFSVLGCLVLGVLIYTLILEFTPSYTKYFSSCSTTIVIDIYIHIAIFWVWITYKESSWASAFFWTVLFVLFRGVSICAYILRGLFYLSPHEPASLIIIKKTNKDLNSPLLKAHPN</sequence>
<organism evidence="1 2">
    <name type="scientific">Smallanthus sonchifolius</name>
    <dbReference type="NCBI Taxonomy" id="185202"/>
    <lineage>
        <taxon>Eukaryota</taxon>
        <taxon>Viridiplantae</taxon>
        <taxon>Streptophyta</taxon>
        <taxon>Embryophyta</taxon>
        <taxon>Tracheophyta</taxon>
        <taxon>Spermatophyta</taxon>
        <taxon>Magnoliopsida</taxon>
        <taxon>eudicotyledons</taxon>
        <taxon>Gunneridae</taxon>
        <taxon>Pentapetalae</taxon>
        <taxon>asterids</taxon>
        <taxon>campanulids</taxon>
        <taxon>Asterales</taxon>
        <taxon>Asteraceae</taxon>
        <taxon>Asteroideae</taxon>
        <taxon>Heliantheae alliance</taxon>
        <taxon>Millerieae</taxon>
        <taxon>Smallanthus</taxon>
    </lineage>
</organism>
<accession>A0ACB9EUC6</accession>
<protein>
    <submittedName>
        <fullName evidence="1">Uncharacterized protein</fullName>
    </submittedName>
</protein>
<dbReference type="EMBL" id="CM042034">
    <property type="protein sequence ID" value="KAI3762041.1"/>
    <property type="molecule type" value="Genomic_DNA"/>
</dbReference>